<accession>A0ABW0I9T4</accession>
<protein>
    <recommendedName>
        <fullName evidence="4">DUF308 domain-containing protein</fullName>
    </recommendedName>
</protein>
<dbReference type="RefSeq" id="WP_379845582.1">
    <property type="nucleotide sequence ID" value="NZ_JBHSMA010000003.1"/>
</dbReference>
<keyword evidence="1" id="KW-1133">Transmembrane helix</keyword>
<evidence type="ECO:0008006" key="4">
    <source>
        <dbReference type="Google" id="ProtNLM"/>
    </source>
</evidence>
<feature type="transmembrane region" description="Helical" evidence="1">
    <location>
        <begin position="97"/>
        <end position="114"/>
    </location>
</feature>
<feature type="transmembrane region" description="Helical" evidence="1">
    <location>
        <begin position="126"/>
        <end position="147"/>
    </location>
</feature>
<organism evidence="2 3">
    <name type="scientific">Larkinella bovis</name>
    <dbReference type="NCBI Taxonomy" id="683041"/>
    <lineage>
        <taxon>Bacteria</taxon>
        <taxon>Pseudomonadati</taxon>
        <taxon>Bacteroidota</taxon>
        <taxon>Cytophagia</taxon>
        <taxon>Cytophagales</taxon>
        <taxon>Spirosomataceae</taxon>
        <taxon>Larkinella</taxon>
    </lineage>
</organism>
<evidence type="ECO:0000313" key="3">
    <source>
        <dbReference type="Proteomes" id="UP001596106"/>
    </source>
</evidence>
<feature type="transmembrane region" description="Helical" evidence="1">
    <location>
        <begin position="153"/>
        <end position="172"/>
    </location>
</feature>
<feature type="transmembrane region" description="Helical" evidence="1">
    <location>
        <begin position="68"/>
        <end position="91"/>
    </location>
</feature>
<evidence type="ECO:0000313" key="2">
    <source>
        <dbReference type="EMBL" id="MFC5410290.1"/>
    </source>
</evidence>
<keyword evidence="3" id="KW-1185">Reference proteome</keyword>
<dbReference type="Proteomes" id="UP001596106">
    <property type="component" value="Unassembled WGS sequence"/>
</dbReference>
<reference evidence="3" key="1">
    <citation type="journal article" date="2019" name="Int. J. Syst. Evol. Microbiol.">
        <title>The Global Catalogue of Microorganisms (GCM) 10K type strain sequencing project: providing services to taxonomists for standard genome sequencing and annotation.</title>
        <authorList>
            <consortium name="The Broad Institute Genomics Platform"/>
            <consortium name="The Broad Institute Genome Sequencing Center for Infectious Disease"/>
            <person name="Wu L."/>
            <person name="Ma J."/>
        </authorList>
    </citation>
    <scope>NUCLEOTIDE SEQUENCE [LARGE SCALE GENOMIC DNA]</scope>
    <source>
        <strain evidence="3">CCUG 55250</strain>
    </source>
</reference>
<sequence length="179" mass="19105">MQNSQKKTTKWAMVPALIVLIPGVLTLLASWHWKPGAFVLASVLLLGGAGLTYELLAKNKMSNRRYRFAVGLALAAVFILIWMNAAVGGILGDDPANMMYSGVLLVGLTGALLARLEPPGMSRTLYATAFTMALVPVIALLIGTPAFANGMVAVFGLHTFFALLFVGSALLFRHAARPY</sequence>
<keyword evidence="1" id="KW-0472">Membrane</keyword>
<keyword evidence="1" id="KW-0812">Transmembrane</keyword>
<comment type="caution">
    <text evidence="2">The sequence shown here is derived from an EMBL/GenBank/DDBJ whole genome shotgun (WGS) entry which is preliminary data.</text>
</comment>
<dbReference type="EMBL" id="JBHSMA010000003">
    <property type="protein sequence ID" value="MFC5410290.1"/>
    <property type="molecule type" value="Genomic_DNA"/>
</dbReference>
<feature type="transmembrane region" description="Helical" evidence="1">
    <location>
        <begin position="12"/>
        <end position="31"/>
    </location>
</feature>
<evidence type="ECO:0000256" key="1">
    <source>
        <dbReference type="SAM" id="Phobius"/>
    </source>
</evidence>
<feature type="transmembrane region" description="Helical" evidence="1">
    <location>
        <begin position="37"/>
        <end position="56"/>
    </location>
</feature>
<name>A0ABW0I9T4_9BACT</name>
<proteinExistence type="predicted"/>
<gene>
    <name evidence="2" type="ORF">ACFPMF_13270</name>
</gene>